<dbReference type="Proteomes" id="UP001153328">
    <property type="component" value="Unassembled WGS sequence"/>
</dbReference>
<dbReference type="AlphaFoldDB" id="A0A9W4E9W9"/>
<feature type="compositionally biased region" description="Gly residues" evidence="1">
    <location>
        <begin position="81"/>
        <end position="99"/>
    </location>
</feature>
<feature type="compositionally biased region" description="Basic and acidic residues" evidence="1">
    <location>
        <begin position="27"/>
        <end position="62"/>
    </location>
</feature>
<reference evidence="2" key="1">
    <citation type="submission" date="2021-06" db="EMBL/GenBank/DDBJ databases">
        <authorList>
            <person name="Arsene-Ploetze F."/>
        </authorList>
    </citation>
    <scope>NUCLEOTIDE SEQUENCE</scope>
    <source>
        <strain evidence="2">SBRY1</strain>
    </source>
</reference>
<feature type="region of interest" description="Disordered" evidence="1">
    <location>
        <begin position="1"/>
        <end position="105"/>
    </location>
</feature>
<sequence>MGGTADRDGRGLRGRRHRRRPQAAQDLRGRRSERDAGRHRVHGHDDRGDLRDRAGPGDRRSVGGDGRGAGRRAGRDAGAARGQGPGAGLPGRCQGQGAGGRRRLCRVRRRQGVVLHAPPRRTIAAGNGVAQPGAHRRHDLRPEERPGGAGVPAGGGRGRRGRHGAGLARPERGLDDAGGGLVRSDHRRTGDRRADLHAADQAVGEGTAARRALQRAHRLPAVPDLGPGRALRQRPGRLLRPLPPTAVSM</sequence>
<gene>
    <name evidence="2" type="ORF">SBRY_20559</name>
</gene>
<protein>
    <submittedName>
        <fullName evidence="2">Uncharacterized protein</fullName>
    </submittedName>
</protein>
<proteinExistence type="predicted"/>
<comment type="caution">
    <text evidence="2">The sequence shown here is derived from an EMBL/GenBank/DDBJ whole genome shotgun (WGS) entry which is preliminary data.</text>
</comment>
<feature type="compositionally biased region" description="Basic and acidic residues" evidence="1">
    <location>
        <begin position="183"/>
        <end position="193"/>
    </location>
</feature>
<feature type="compositionally biased region" description="Basic and acidic residues" evidence="1">
    <location>
        <begin position="1"/>
        <end position="11"/>
    </location>
</feature>
<name>A0A9W4E9W9_9ACTN</name>
<evidence type="ECO:0000256" key="1">
    <source>
        <dbReference type="SAM" id="MobiDB-lite"/>
    </source>
</evidence>
<feature type="compositionally biased region" description="Low complexity" evidence="1">
    <location>
        <begin position="219"/>
        <end position="230"/>
    </location>
</feature>
<feature type="compositionally biased region" description="Gly residues" evidence="1">
    <location>
        <begin position="147"/>
        <end position="156"/>
    </location>
</feature>
<evidence type="ECO:0000313" key="3">
    <source>
        <dbReference type="Proteomes" id="UP001153328"/>
    </source>
</evidence>
<evidence type="ECO:0000313" key="2">
    <source>
        <dbReference type="EMBL" id="CAG7629363.1"/>
    </source>
</evidence>
<accession>A0A9W4E9W9</accession>
<feature type="region of interest" description="Disordered" evidence="1">
    <location>
        <begin position="216"/>
        <end position="249"/>
    </location>
</feature>
<dbReference type="EMBL" id="CAJVAX010000012">
    <property type="protein sequence ID" value="CAG7629363.1"/>
    <property type="molecule type" value="Genomic_DNA"/>
</dbReference>
<feature type="compositionally biased region" description="Basic residues" evidence="1">
    <location>
        <begin position="12"/>
        <end position="21"/>
    </location>
</feature>
<organism evidence="2 3">
    <name type="scientific">Actinacidiphila bryophytorum</name>
    <dbReference type="NCBI Taxonomy" id="1436133"/>
    <lineage>
        <taxon>Bacteria</taxon>
        <taxon>Bacillati</taxon>
        <taxon>Actinomycetota</taxon>
        <taxon>Actinomycetes</taxon>
        <taxon>Kitasatosporales</taxon>
        <taxon>Streptomycetaceae</taxon>
        <taxon>Actinacidiphila</taxon>
    </lineage>
</organism>
<feature type="region of interest" description="Disordered" evidence="1">
    <location>
        <begin position="124"/>
        <end position="193"/>
    </location>
</feature>
<keyword evidence="3" id="KW-1185">Reference proteome</keyword>